<keyword evidence="12 17" id="KW-0175">Coiled coil</keyword>
<dbReference type="PROSITE" id="PS51848">
    <property type="entry name" value="BMERB"/>
    <property type="match status" value="1"/>
</dbReference>
<dbReference type="Pfam" id="PF00412">
    <property type="entry name" value="LIM"/>
    <property type="match status" value="1"/>
</dbReference>
<keyword evidence="11 16" id="KW-0440">LIM domain</keyword>
<dbReference type="InterPro" id="IPR001715">
    <property type="entry name" value="CH_dom"/>
</dbReference>
<evidence type="ECO:0000256" key="8">
    <source>
        <dbReference type="ARBA" id="ARBA00022723"/>
    </source>
</evidence>
<protein>
    <recommendedName>
        <fullName evidence="24">MICAL-like protein 2</fullName>
    </recommendedName>
</protein>
<dbReference type="PROSITE" id="PS50021">
    <property type="entry name" value="CH"/>
    <property type="match status" value="1"/>
</dbReference>
<keyword evidence="13" id="KW-0472">Membrane</keyword>
<comment type="subcellular location">
    <subcellularLocation>
        <location evidence="2">Cell membrane</location>
        <topology evidence="2">Peripheral membrane protein</topology>
    </subcellularLocation>
    <subcellularLocation>
        <location evidence="4">Cell projection</location>
    </subcellularLocation>
    <subcellularLocation>
        <location evidence="3">Cytoplasm</location>
        <location evidence="3">Cytoskeleton</location>
    </subcellularLocation>
    <subcellularLocation>
        <location evidence="1">Recycling endosome</location>
    </subcellularLocation>
</comment>
<feature type="compositionally biased region" description="Polar residues" evidence="18">
    <location>
        <begin position="770"/>
        <end position="808"/>
    </location>
</feature>
<sequence>MAAIKALQQWCKIQCEGYKDVAITNMTTSFRDGLAFCALIHKHRPDLIDFDSLRKENVYENNHLAFGVAEKELGIPALLDAEDMVALKVPDRLSILTYVSQYYNYFHGRSPIGGIAGVKRPAEESREEVSGKRNQPVTAKVFGSPKEVTENKREILVEHSNKPGTLSSSCSVCNKHVHLVQRHLVDGKLYHRNCFKCSECASILLSGTYKPGKEPNTFICRTHQSTQKLPTPQARQVPLPLRDSQPIPATRAMPSSKATPSTNTTSSVPAISCSSPSLPADLVKASTTSRPSPHWLAGKSDILSTPTPSPRSKLTPAHSSALPPPVKSPMDKSAKAEPLKPPSSTVVKNQEARQRFFEMSSSSGSTGPITRSTLASQANENAGLPVLTAPAVVRTNKNASLPVVMAPEVVRTNEKAGLPMVTTTAVVRTNENVSLPVVTVPAVVRTNESTALPVVTVPAMVRTNKNVGLPVVTAPAVVRTNEKAGLPMVTTTAVVRTNEKAGLPVVMAPAVVRTNKNIDLPLVMVPAMVKTNENVSLPVVTAPAVVRTNESTALSVVTAPVVVRTNKKSGLPMVTTTAVVRTNKNAGLPVVTTPAVVRTNKNIDLPLVMVPGEVRTNENAGLPMVPAPAVVRTNKNACLPIEMTLTDVRTNENEGLPVVMATAVVRNNKKAATGPPLVVAPASGEPAKGRVLLRVGDWAKDKEKDKENEKKEAKSVINKMFTEEIKKSSSPSRMPAGLKTAPARSGTSKDSTAASVPTKEPEKKPETTTQPSLGKSQVSGHALATTSSGSTNDEQCSSALPSQVTNGTALRGKAEGKLKPDYIPKEKILQELKEIENSLDELEKQGVELEKQLRRYEEEGKGDVLMNDSMVDWFNLIRNKQVYMRRESELVYIGRTQDLEEEQPNVEAELRKLMAKPDHLKTYRERKREEELIAKLVEIVDDRNAIVDGLDEDRIREEEEDEQLNRMMQDLVNGILLLTDAQCKCYNIPFQRALMSMPCFKA</sequence>
<comment type="caution">
    <text evidence="22">The sequence shown here is derived from an EMBL/GenBank/DDBJ whole genome shotgun (WGS) entry which is preliminary data.</text>
</comment>
<evidence type="ECO:0000256" key="11">
    <source>
        <dbReference type="ARBA" id="ARBA00023038"/>
    </source>
</evidence>
<proteinExistence type="predicted"/>
<keyword evidence="10 16" id="KW-0862">Zinc</keyword>
<dbReference type="PROSITE" id="PS50023">
    <property type="entry name" value="LIM_DOMAIN_2"/>
    <property type="match status" value="1"/>
</dbReference>
<dbReference type="PROSITE" id="PS00478">
    <property type="entry name" value="LIM_DOMAIN_1"/>
    <property type="match status" value="1"/>
</dbReference>
<feature type="compositionally biased region" description="Polar residues" evidence="18">
    <location>
        <begin position="222"/>
        <end position="234"/>
    </location>
</feature>
<feature type="compositionally biased region" description="Polar residues" evidence="18">
    <location>
        <begin position="745"/>
        <end position="755"/>
    </location>
</feature>
<feature type="compositionally biased region" description="Polar residues" evidence="18">
    <location>
        <begin position="256"/>
        <end position="265"/>
    </location>
</feature>
<dbReference type="SMART" id="SM00132">
    <property type="entry name" value="LIM"/>
    <property type="match status" value="1"/>
</dbReference>
<keyword evidence="7" id="KW-0597">Phosphoprotein</keyword>
<feature type="domain" description="BMERB" evidence="21">
    <location>
        <begin position="812"/>
        <end position="966"/>
    </location>
</feature>
<evidence type="ECO:0000259" key="21">
    <source>
        <dbReference type="PROSITE" id="PS51848"/>
    </source>
</evidence>
<feature type="coiled-coil region" evidence="17">
    <location>
        <begin position="825"/>
        <end position="859"/>
    </location>
</feature>
<feature type="compositionally biased region" description="Basic and acidic residues" evidence="18">
    <location>
        <begin position="329"/>
        <end position="338"/>
    </location>
</feature>
<feature type="compositionally biased region" description="Polar residues" evidence="18">
    <location>
        <begin position="302"/>
        <end position="312"/>
    </location>
</feature>
<evidence type="ECO:0000256" key="5">
    <source>
        <dbReference type="ARBA" id="ARBA00022475"/>
    </source>
</evidence>
<dbReference type="FunFam" id="1.10.418.10:FF:000055">
    <property type="entry name" value="MICAL-like protein 2"/>
    <property type="match status" value="1"/>
</dbReference>
<dbReference type="Gene3D" id="2.10.110.10">
    <property type="entry name" value="Cysteine Rich Protein"/>
    <property type="match status" value="1"/>
</dbReference>
<evidence type="ECO:0000256" key="7">
    <source>
        <dbReference type="ARBA" id="ARBA00022553"/>
    </source>
</evidence>
<dbReference type="GO" id="GO:0005856">
    <property type="term" value="C:cytoskeleton"/>
    <property type="evidence" value="ECO:0007669"/>
    <property type="project" value="UniProtKB-SubCell"/>
</dbReference>
<evidence type="ECO:0000256" key="17">
    <source>
        <dbReference type="SAM" id="Coils"/>
    </source>
</evidence>
<evidence type="ECO:0000313" key="22">
    <source>
        <dbReference type="EMBL" id="KAK1802548.1"/>
    </source>
</evidence>
<dbReference type="GO" id="GO:0042995">
    <property type="term" value="C:cell projection"/>
    <property type="evidence" value="ECO:0007669"/>
    <property type="project" value="UniProtKB-SubCell"/>
</dbReference>
<evidence type="ECO:0000256" key="10">
    <source>
        <dbReference type="ARBA" id="ARBA00022833"/>
    </source>
</evidence>
<evidence type="ECO:0000259" key="19">
    <source>
        <dbReference type="PROSITE" id="PS50021"/>
    </source>
</evidence>
<dbReference type="AlphaFoldDB" id="A0AAD9E331"/>
<feature type="compositionally biased region" description="Low complexity" evidence="18">
    <location>
        <begin position="266"/>
        <end position="277"/>
    </location>
</feature>
<dbReference type="GO" id="GO:0046872">
    <property type="term" value="F:metal ion binding"/>
    <property type="evidence" value="ECO:0007669"/>
    <property type="project" value="UniProtKB-KW"/>
</dbReference>
<organism evidence="22 23">
    <name type="scientific">Electrophorus voltai</name>
    <dbReference type="NCBI Taxonomy" id="2609070"/>
    <lineage>
        <taxon>Eukaryota</taxon>
        <taxon>Metazoa</taxon>
        <taxon>Chordata</taxon>
        <taxon>Craniata</taxon>
        <taxon>Vertebrata</taxon>
        <taxon>Euteleostomi</taxon>
        <taxon>Actinopterygii</taxon>
        <taxon>Neopterygii</taxon>
        <taxon>Teleostei</taxon>
        <taxon>Ostariophysi</taxon>
        <taxon>Gymnotiformes</taxon>
        <taxon>Gymnotoidei</taxon>
        <taxon>Gymnotidae</taxon>
        <taxon>Electrophorus</taxon>
    </lineage>
</organism>
<evidence type="ECO:0000256" key="6">
    <source>
        <dbReference type="ARBA" id="ARBA00022490"/>
    </source>
</evidence>
<dbReference type="PANTHER" id="PTHR23167:SF87">
    <property type="entry name" value="MICAL-LIKE PROTEIN 2"/>
    <property type="match status" value="1"/>
</dbReference>
<evidence type="ECO:0000256" key="12">
    <source>
        <dbReference type="ARBA" id="ARBA00023054"/>
    </source>
</evidence>
<keyword evidence="14" id="KW-0206">Cytoskeleton</keyword>
<dbReference type="Pfam" id="PF12130">
    <property type="entry name" value="bMERB_dom"/>
    <property type="match status" value="1"/>
</dbReference>
<evidence type="ECO:0000256" key="9">
    <source>
        <dbReference type="ARBA" id="ARBA00022753"/>
    </source>
</evidence>
<evidence type="ECO:0000256" key="3">
    <source>
        <dbReference type="ARBA" id="ARBA00004245"/>
    </source>
</evidence>
<keyword evidence="6" id="KW-0963">Cytoplasm</keyword>
<dbReference type="Pfam" id="PF00307">
    <property type="entry name" value="CH"/>
    <property type="match status" value="1"/>
</dbReference>
<dbReference type="SUPFAM" id="SSF47576">
    <property type="entry name" value="Calponin-homology domain, CH-domain"/>
    <property type="match status" value="1"/>
</dbReference>
<dbReference type="SMART" id="SM01203">
    <property type="entry name" value="DUF3585"/>
    <property type="match status" value="1"/>
</dbReference>
<accession>A0AAD9E331</accession>
<dbReference type="InterPro" id="IPR050540">
    <property type="entry name" value="F-actin_Monoox_Mical"/>
</dbReference>
<evidence type="ECO:0000256" key="16">
    <source>
        <dbReference type="PROSITE-ProRule" id="PRU00125"/>
    </source>
</evidence>
<evidence type="ECO:0000256" key="15">
    <source>
        <dbReference type="ARBA" id="ARBA00023273"/>
    </source>
</evidence>
<evidence type="ECO:0000256" key="14">
    <source>
        <dbReference type="ARBA" id="ARBA00023212"/>
    </source>
</evidence>
<feature type="domain" description="LIM zinc-binding" evidence="20">
    <location>
        <begin position="168"/>
        <end position="230"/>
    </location>
</feature>
<dbReference type="EMBL" id="JAROKS010000006">
    <property type="protein sequence ID" value="KAK1802548.1"/>
    <property type="molecule type" value="Genomic_DNA"/>
</dbReference>
<dbReference type="Gene3D" id="1.10.418.10">
    <property type="entry name" value="Calponin-like domain"/>
    <property type="match status" value="1"/>
</dbReference>
<keyword evidence="5" id="KW-1003">Cell membrane</keyword>
<keyword evidence="23" id="KW-1185">Reference proteome</keyword>
<evidence type="ECO:0000256" key="1">
    <source>
        <dbReference type="ARBA" id="ARBA00004172"/>
    </source>
</evidence>
<evidence type="ECO:0000256" key="2">
    <source>
        <dbReference type="ARBA" id="ARBA00004202"/>
    </source>
</evidence>
<reference evidence="22" key="1">
    <citation type="submission" date="2023-03" db="EMBL/GenBank/DDBJ databases">
        <title>Electrophorus voltai genome.</title>
        <authorList>
            <person name="Bian C."/>
        </authorList>
    </citation>
    <scope>NUCLEOTIDE SEQUENCE</scope>
    <source>
        <strain evidence="22">CB-2022</strain>
        <tissue evidence="22">Muscle</tissue>
    </source>
</reference>
<evidence type="ECO:0000259" key="20">
    <source>
        <dbReference type="PROSITE" id="PS50023"/>
    </source>
</evidence>
<keyword evidence="15" id="KW-0966">Cell projection</keyword>
<dbReference type="GO" id="GO:0055037">
    <property type="term" value="C:recycling endosome"/>
    <property type="evidence" value="ECO:0007669"/>
    <property type="project" value="UniProtKB-SubCell"/>
</dbReference>
<dbReference type="PANTHER" id="PTHR23167">
    <property type="entry name" value="CALPONIN HOMOLOGY DOMAIN-CONTAINING PROTEIN DDB_G0272472-RELATED"/>
    <property type="match status" value="1"/>
</dbReference>
<keyword evidence="9" id="KW-0967">Endosome</keyword>
<dbReference type="InterPro" id="IPR022735">
    <property type="entry name" value="bMERB_dom"/>
</dbReference>
<feature type="domain" description="Calponin-homology (CH)" evidence="19">
    <location>
        <begin position="1"/>
        <end position="107"/>
    </location>
</feature>
<dbReference type="SUPFAM" id="SSF57716">
    <property type="entry name" value="Glucocorticoid receptor-like (DNA-binding domain)"/>
    <property type="match status" value="1"/>
</dbReference>
<feature type="region of interest" description="Disordered" evidence="18">
    <location>
        <begin position="222"/>
        <end position="349"/>
    </location>
</feature>
<feature type="region of interest" description="Disordered" evidence="18">
    <location>
        <begin position="722"/>
        <end position="812"/>
    </location>
</feature>
<evidence type="ECO:0000256" key="4">
    <source>
        <dbReference type="ARBA" id="ARBA00004316"/>
    </source>
</evidence>
<dbReference type="CDD" id="cd21253">
    <property type="entry name" value="CH_MICALL2"/>
    <property type="match status" value="1"/>
</dbReference>
<gene>
    <name evidence="22" type="ORF">P4O66_004205</name>
</gene>
<dbReference type="SMART" id="SM00033">
    <property type="entry name" value="CH"/>
    <property type="match status" value="1"/>
</dbReference>
<dbReference type="InterPro" id="IPR001781">
    <property type="entry name" value="Znf_LIM"/>
</dbReference>
<evidence type="ECO:0000313" key="23">
    <source>
        <dbReference type="Proteomes" id="UP001239994"/>
    </source>
</evidence>
<keyword evidence="8 16" id="KW-0479">Metal-binding</keyword>
<dbReference type="InterPro" id="IPR036872">
    <property type="entry name" value="CH_dom_sf"/>
</dbReference>
<evidence type="ECO:0000256" key="13">
    <source>
        <dbReference type="ARBA" id="ARBA00023136"/>
    </source>
</evidence>
<name>A0AAD9E331_9TELE</name>
<dbReference type="CDD" id="cd09444">
    <property type="entry name" value="LIM_Mical_like_1"/>
    <property type="match status" value="1"/>
</dbReference>
<evidence type="ECO:0008006" key="24">
    <source>
        <dbReference type="Google" id="ProtNLM"/>
    </source>
</evidence>
<evidence type="ECO:0000256" key="18">
    <source>
        <dbReference type="SAM" id="MobiDB-lite"/>
    </source>
</evidence>
<dbReference type="GO" id="GO:0005886">
    <property type="term" value="C:plasma membrane"/>
    <property type="evidence" value="ECO:0007669"/>
    <property type="project" value="UniProtKB-SubCell"/>
</dbReference>
<dbReference type="Proteomes" id="UP001239994">
    <property type="component" value="Unassembled WGS sequence"/>
</dbReference>